<evidence type="ECO:0000313" key="3">
    <source>
        <dbReference type="Proteomes" id="UP000185490"/>
    </source>
</evidence>
<organism evidence="2 3">
    <name type="scientific">Thermosipho melanesiensis</name>
    <dbReference type="NCBI Taxonomy" id="46541"/>
    <lineage>
        <taxon>Bacteria</taxon>
        <taxon>Thermotogati</taxon>
        <taxon>Thermotogota</taxon>
        <taxon>Thermotogae</taxon>
        <taxon>Thermotogales</taxon>
        <taxon>Fervidobacteriaceae</taxon>
        <taxon>Thermosipho</taxon>
    </lineage>
</organism>
<dbReference type="EMBL" id="CP007389">
    <property type="protein sequence ID" value="APT74631.1"/>
    <property type="molecule type" value="Genomic_DNA"/>
</dbReference>
<dbReference type="Proteomes" id="UP000185490">
    <property type="component" value="Chromosome"/>
</dbReference>
<keyword evidence="3" id="KW-1185">Reference proteome</keyword>
<dbReference type="Pfam" id="PF10646">
    <property type="entry name" value="Germane"/>
    <property type="match status" value="1"/>
</dbReference>
<dbReference type="InterPro" id="IPR019606">
    <property type="entry name" value="GerMN"/>
</dbReference>
<name>A0ABN4V0A6_9BACT</name>
<dbReference type="SMART" id="SM00909">
    <property type="entry name" value="Germane"/>
    <property type="match status" value="1"/>
</dbReference>
<evidence type="ECO:0000259" key="1">
    <source>
        <dbReference type="SMART" id="SM00909"/>
    </source>
</evidence>
<dbReference type="RefSeq" id="WP_012057959.1">
    <property type="nucleotide sequence ID" value="NZ_CP007389.1"/>
</dbReference>
<reference evidence="2 3" key="1">
    <citation type="submission" date="2014-02" db="EMBL/GenBank/DDBJ databases">
        <title>Diversity of Thermotogales isolates from hydrothermal vents.</title>
        <authorList>
            <person name="Haverkamp T.H.A."/>
            <person name="Lossouarn J."/>
            <person name="Geslin C."/>
            <person name="Nesbo C.L."/>
        </authorList>
    </citation>
    <scope>NUCLEOTIDE SEQUENCE [LARGE SCALE GENOMIC DNA]</scope>
    <source>
        <strain evidence="2 3">431</strain>
    </source>
</reference>
<gene>
    <name evidence="2" type="ORF">BW47_09275</name>
</gene>
<feature type="domain" description="GerMN" evidence="1">
    <location>
        <begin position="39"/>
        <end position="125"/>
    </location>
</feature>
<sequence>MKRCILIVLLIVTLSFASKIAFIKNNDIIFLEAGKVNSVELVFKKLATYNLSSGLKTYVPKSILNAYYFVDTALIVDLSSNNIQNYSVDEEVLLVLQILYSLFENVQGIDRIYLLVDGKQSDIFIKNVNIYFSFPKELYIKKGE</sequence>
<proteinExistence type="predicted"/>
<evidence type="ECO:0000313" key="2">
    <source>
        <dbReference type="EMBL" id="APT74631.1"/>
    </source>
</evidence>
<protein>
    <recommendedName>
        <fullName evidence="1">GerMN domain-containing protein</fullName>
    </recommendedName>
</protein>
<accession>A0ABN4V0A6</accession>